<dbReference type="PROSITE" id="PS51257">
    <property type="entry name" value="PROKAR_LIPOPROTEIN"/>
    <property type="match status" value="1"/>
</dbReference>
<dbReference type="SUPFAM" id="SSF53474">
    <property type="entry name" value="alpha/beta-Hydrolases"/>
    <property type="match status" value="1"/>
</dbReference>
<dbReference type="InterPro" id="IPR029058">
    <property type="entry name" value="AB_hydrolase_fold"/>
</dbReference>
<dbReference type="GO" id="GO:0016787">
    <property type="term" value="F:hydrolase activity"/>
    <property type="evidence" value="ECO:0007669"/>
    <property type="project" value="UniProtKB-KW"/>
</dbReference>
<dbReference type="Gene3D" id="3.40.50.1820">
    <property type="entry name" value="alpha/beta hydrolase"/>
    <property type="match status" value="1"/>
</dbReference>
<dbReference type="InterPro" id="IPR050300">
    <property type="entry name" value="GDXG_lipolytic_enzyme"/>
</dbReference>
<dbReference type="Proteomes" id="UP000077255">
    <property type="component" value="Chromosome"/>
</dbReference>
<feature type="domain" description="BD-FAE-like" evidence="3">
    <location>
        <begin position="67"/>
        <end position="174"/>
    </location>
</feature>
<reference evidence="4 5" key="1">
    <citation type="submission" date="2016-02" db="EMBL/GenBank/DDBJ databases">
        <title>Complete genome sequencing and analysis of ATSB10, Dyella thiooxydans isolated from rhizosphere soil of sunflower (Helianthus annuus L.).</title>
        <authorList>
            <person name="Lee Y."/>
            <person name="Hwangbo K."/>
            <person name="Chung H."/>
            <person name="Yoo J."/>
            <person name="Kim K.Y."/>
            <person name="Sa T.M."/>
            <person name="Um Y."/>
            <person name="Madhaiyan M."/>
        </authorList>
    </citation>
    <scope>NUCLEOTIDE SEQUENCE [LARGE SCALE GENOMIC DNA]</scope>
    <source>
        <strain evidence="4 5">ATSB10</strain>
    </source>
</reference>
<dbReference type="AlphaFoldDB" id="A0A160MZ75"/>
<accession>A0A160MZ75</accession>
<feature type="signal peptide" evidence="2">
    <location>
        <begin position="1"/>
        <end position="23"/>
    </location>
</feature>
<sequence length="299" mass="32535">MNRRIVIWWLGVCVLAMTGSACAQMRGGLLQRWRERQADATPAAPLPAGTRVIRDIAYGSDPNQRFDVYAPAQAHDAPVIFMVHGGGWRRGDKAMSNVVANKVAYWVPRGVVVISTDYRMLPDNPPLGQAQDVARALAAAQRRAAEWGGDPDRFVLMGHSAGAHLVSLLAAEPQLAREQGARPWRGTVSLDSASLDVVQTMNGRHFRLYDEAFGSNPADWLAASPLQQMHAAPAPFLAVCSSRRQDSCPQAHAFVGKVRSLGGRGEVLEEDLSHSEINKDLGAPSDYTTQVDAFLRSVF</sequence>
<dbReference type="PATRIC" id="fig|445710.3.peg.711"/>
<dbReference type="RefSeq" id="WP_205631087.1">
    <property type="nucleotide sequence ID" value="NZ_CP014841.1"/>
</dbReference>
<evidence type="ECO:0000256" key="1">
    <source>
        <dbReference type="ARBA" id="ARBA00022801"/>
    </source>
</evidence>
<dbReference type="PANTHER" id="PTHR48081:SF33">
    <property type="entry name" value="KYNURENINE FORMAMIDASE"/>
    <property type="match status" value="1"/>
</dbReference>
<dbReference type="STRING" id="445710.ATSB10_07140"/>
<keyword evidence="2" id="KW-0732">Signal</keyword>
<dbReference type="InterPro" id="IPR049492">
    <property type="entry name" value="BD-FAE-like_dom"/>
</dbReference>
<keyword evidence="5" id="KW-1185">Reference proteome</keyword>
<dbReference type="KEGG" id="dtx:ATSB10_07140"/>
<organism evidence="4 5">
    <name type="scientific">Dyella thiooxydans</name>
    <dbReference type="NCBI Taxonomy" id="445710"/>
    <lineage>
        <taxon>Bacteria</taxon>
        <taxon>Pseudomonadati</taxon>
        <taxon>Pseudomonadota</taxon>
        <taxon>Gammaproteobacteria</taxon>
        <taxon>Lysobacterales</taxon>
        <taxon>Rhodanobacteraceae</taxon>
        <taxon>Dyella</taxon>
    </lineage>
</organism>
<gene>
    <name evidence="4" type="ORF">ATSB10_07140</name>
</gene>
<dbReference type="EMBL" id="CP014841">
    <property type="protein sequence ID" value="AND68168.1"/>
    <property type="molecule type" value="Genomic_DNA"/>
</dbReference>
<evidence type="ECO:0000313" key="5">
    <source>
        <dbReference type="Proteomes" id="UP000077255"/>
    </source>
</evidence>
<dbReference type="Pfam" id="PF20434">
    <property type="entry name" value="BD-FAE"/>
    <property type="match status" value="1"/>
</dbReference>
<evidence type="ECO:0000259" key="3">
    <source>
        <dbReference type="Pfam" id="PF20434"/>
    </source>
</evidence>
<keyword evidence="1" id="KW-0378">Hydrolase</keyword>
<feature type="chain" id="PRO_5007817546" description="BD-FAE-like domain-containing protein" evidence="2">
    <location>
        <begin position="24"/>
        <end position="299"/>
    </location>
</feature>
<protein>
    <recommendedName>
        <fullName evidence="3">BD-FAE-like domain-containing protein</fullName>
    </recommendedName>
</protein>
<evidence type="ECO:0000313" key="4">
    <source>
        <dbReference type="EMBL" id="AND68168.1"/>
    </source>
</evidence>
<evidence type="ECO:0000256" key="2">
    <source>
        <dbReference type="SAM" id="SignalP"/>
    </source>
</evidence>
<name>A0A160MZ75_9GAMM</name>
<dbReference type="PANTHER" id="PTHR48081">
    <property type="entry name" value="AB HYDROLASE SUPERFAMILY PROTEIN C4A8.06C"/>
    <property type="match status" value="1"/>
</dbReference>
<proteinExistence type="predicted"/>